<dbReference type="Proteomes" id="UP001341840">
    <property type="component" value="Unassembled WGS sequence"/>
</dbReference>
<evidence type="ECO:0000256" key="9">
    <source>
        <dbReference type="ARBA" id="ARBA00023316"/>
    </source>
</evidence>
<evidence type="ECO:0000256" key="1">
    <source>
        <dbReference type="ARBA" id="ARBA00004191"/>
    </source>
</evidence>
<dbReference type="SMART" id="SM00710">
    <property type="entry name" value="PbH1"/>
    <property type="match status" value="5"/>
</dbReference>
<proteinExistence type="inferred from homology"/>
<feature type="domain" description="Gnk2-homologous" evidence="13">
    <location>
        <begin position="470"/>
        <end position="577"/>
    </location>
</feature>
<dbReference type="InterPro" id="IPR038408">
    <property type="entry name" value="GNK2_sf"/>
</dbReference>
<comment type="subcellular location">
    <subcellularLocation>
        <location evidence="1">Secreted</location>
        <location evidence="1">Cell wall</location>
    </subcellularLocation>
</comment>
<evidence type="ECO:0000256" key="5">
    <source>
        <dbReference type="ARBA" id="ARBA00022729"/>
    </source>
</evidence>
<accession>A0ABU6TN17</accession>
<feature type="region of interest" description="Disordered" evidence="11">
    <location>
        <begin position="39"/>
        <end position="69"/>
    </location>
</feature>
<dbReference type="CDD" id="cd23509">
    <property type="entry name" value="Gnk2-like"/>
    <property type="match status" value="2"/>
</dbReference>
<evidence type="ECO:0000256" key="8">
    <source>
        <dbReference type="ARBA" id="ARBA00023295"/>
    </source>
</evidence>
<keyword evidence="8 10" id="KW-0326">Glycosidase</keyword>
<evidence type="ECO:0000256" key="2">
    <source>
        <dbReference type="ARBA" id="ARBA00008834"/>
    </source>
</evidence>
<dbReference type="EMBL" id="JASCZI010091402">
    <property type="protein sequence ID" value="MED6150196.1"/>
    <property type="molecule type" value="Genomic_DNA"/>
</dbReference>
<keyword evidence="15" id="KW-1185">Reference proteome</keyword>
<dbReference type="SUPFAM" id="SSF51126">
    <property type="entry name" value="Pectin lyase-like"/>
    <property type="match status" value="1"/>
</dbReference>
<evidence type="ECO:0000256" key="11">
    <source>
        <dbReference type="SAM" id="MobiDB-lite"/>
    </source>
</evidence>
<organism evidence="14 15">
    <name type="scientific">Stylosanthes scabra</name>
    <dbReference type="NCBI Taxonomy" id="79078"/>
    <lineage>
        <taxon>Eukaryota</taxon>
        <taxon>Viridiplantae</taxon>
        <taxon>Streptophyta</taxon>
        <taxon>Embryophyta</taxon>
        <taxon>Tracheophyta</taxon>
        <taxon>Spermatophyta</taxon>
        <taxon>Magnoliopsida</taxon>
        <taxon>eudicotyledons</taxon>
        <taxon>Gunneridae</taxon>
        <taxon>Pentapetalae</taxon>
        <taxon>rosids</taxon>
        <taxon>fabids</taxon>
        <taxon>Fabales</taxon>
        <taxon>Fabaceae</taxon>
        <taxon>Papilionoideae</taxon>
        <taxon>50 kb inversion clade</taxon>
        <taxon>dalbergioids sensu lato</taxon>
        <taxon>Dalbergieae</taxon>
        <taxon>Pterocarpus clade</taxon>
        <taxon>Stylosanthes</taxon>
    </lineage>
</organism>
<keyword evidence="12" id="KW-0472">Membrane</keyword>
<feature type="transmembrane region" description="Helical" evidence="12">
    <location>
        <begin position="12"/>
        <end position="31"/>
    </location>
</feature>
<evidence type="ECO:0000256" key="6">
    <source>
        <dbReference type="ARBA" id="ARBA00022737"/>
    </source>
</evidence>
<protein>
    <recommendedName>
        <fullName evidence="13">Gnk2-homologous domain-containing protein</fullName>
    </recommendedName>
</protein>
<keyword evidence="4" id="KW-0964">Secreted</keyword>
<evidence type="ECO:0000259" key="13">
    <source>
        <dbReference type="PROSITE" id="PS51473"/>
    </source>
</evidence>
<feature type="compositionally biased region" description="Basic residues" evidence="11">
    <location>
        <begin position="39"/>
        <end position="56"/>
    </location>
</feature>
<sequence>MKRNNRSFCQLFFLSFLVIVTTLITFSIISVEARKNNNPHHQKMIKKRLPKHHTRGRASTPSPSPSPLPLTTNTFDIMSFGAKANGISDDSQALVAAWESACKVGGATVIVPSKLKFLLNPLNLQGPCMPDLTLQIDGTVVAPEEASSWPKSSLYQWINFKWLQNFTLKGSGTLDGQGSNWWTSSSSSEPYNYDPQKKSYPKHIPYMKPTAVRFYSSNYITVRDIRIINSPLCHLKFDNSKGIQVTNITISSPENSPNTDGIHLQNTHDVQIQHSNIQTGDDCVSIQTGCSKVHVHHIMCGPGHGISLGGLGKDRSVACVSDIIVEDISLKNTLYGARIKTWQGGNGMVKNVTFSRIQVYDVMFPIMIDQYYCDNQVCKNQTGAVVISGVKFNQISGTYGVQPIHLACSNSIPCTDVDLIDIQLRPSLKYKGLLQQAMCWNSYGTSHGPLLPSGIDYCLKSGGSGLIKRIARGSTIVLQQNCTPPVRRNFISNFWDALSSMTPLVSNQRYAAIHKGSQNATVYAFAQCIKDLSKPDCDLCFSQSKTNILRCSPFQRGTIGGRLFLDGCYIRYDHSNFFNETSVSGEDKTVCGTKDFGGDRSVYKANAMELVRNLSLEAQKKNNNDGFFFSVGSLNHRNVSVYGLAQCWKFVNESGCKTCLDEAVNRIQSCASKEEGRVLSVGCVRYQSYWSRIRQLKFRVEK</sequence>
<comment type="similarity">
    <text evidence="2 10">Belongs to the glycosyl hydrolase 28 family.</text>
</comment>
<dbReference type="Pfam" id="PF00295">
    <property type="entry name" value="Glyco_hydro_28"/>
    <property type="match status" value="1"/>
</dbReference>
<dbReference type="InterPro" id="IPR012334">
    <property type="entry name" value="Pectin_lyas_fold"/>
</dbReference>
<dbReference type="InterPro" id="IPR002902">
    <property type="entry name" value="GNK2"/>
</dbReference>
<dbReference type="InterPro" id="IPR000743">
    <property type="entry name" value="Glyco_hydro_28"/>
</dbReference>
<keyword evidence="5" id="KW-0732">Signal</keyword>
<name>A0ABU6TN17_9FABA</name>
<keyword evidence="9" id="KW-0961">Cell wall biogenesis/degradation</keyword>
<dbReference type="PANTHER" id="PTHR31375">
    <property type="match status" value="1"/>
</dbReference>
<evidence type="ECO:0000313" key="15">
    <source>
        <dbReference type="Proteomes" id="UP001341840"/>
    </source>
</evidence>
<dbReference type="Gene3D" id="3.30.430.20">
    <property type="entry name" value="Gnk2 domain, C-X8-C-X2-C motif"/>
    <property type="match status" value="2"/>
</dbReference>
<evidence type="ECO:0000256" key="10">
    <source>
        <dbReference type="RuleBase" id="RU361169"/>
    </source>
</evidence>
<gene>
    <name evidence="14" type="ORF">PIB30_070065</name>
</gene>
<keyword evidence="6" id="KW-0677">Repeat</keyword>
<dbReference type="InterPro" id="IPR011050">
    <property type="entry name" value="Pectin_lyase_fold/virulence"/>
</dbReference>
<evidence type="ECO:0000256" key="7">
    <source>
        <dbReference type="ARBA" id="ARBA00022801"/>
    </source>
</evidence>
<keyword evidence="3" id="KW-0134">Cell wall</keyword>
<evidence type="ECO:0000256" key="12">
    <source>
        <dbReference type="SAM" id="Phobius"/>
    </source>
</evidence>
<dbReference type="InterPro" id="IPR006626">
    <property type="entry name" value="PbH1"/>
</dbReference>
<feature type="domain" description="Gnk2-homologous" evidence="13">
    <location>
        <begin position="584"/>
        <end position="692"/>
    </location>
</feature>
<dbReference type="Gene3D" id="2.160.20.10">
    <property type="entry name" value="Single-stranded right-handed beta-helix, Pectin lyase-like"/>
    <property type="match status" value="1"/>
</dbReference>
<comment type="caution">
    <text evidence="14">The sequence shown here is derived from an EMBL/GenBank/DDBJ whole genome shotgun (WGS) entry which is preliminary data.</text>
</comment>
<keyword evidence="7 10" id="KW-0378">Hydrolase</keyword>
<evidence type="ECO:0000256" key="3">
    <source>
        <dbReference type="ARBA" id="ARBA00022512"/>
    </source>
</evidence>
<evidence type="ECO:0000256" key="4">
    <source>
        <dbReference type="ARBA" id="ARBA00022525"/>
    </source>
</evidence>
<keyword evidence="12" id="KW-0812">Transmembrane</keyword>
<keyword evidence="12" id="KW-1133">Transmembrane helix</keyword>
<dbReference type="PROSITE" id="PS51473">
    <property type="entry name" value="GNK2"/>
    <property type="match status" value="2"/>
</dbReference>
<reference evidence="14 15" key="1">
    <citation type="journal article" date="2023" name="Plants (Basel)">
        <title>Bridging the Gap: Combining Genomics and Transcriptomics Approaches to Understand Stylosanthes scabra, an Orphan Legume from the Brazilian Caatinga.</title>
        <authorList>
            <person name="Ferreira-Neto J.R.C."/>
            <person name="da Silva M.D."/>
            <person name="Binneck E."/>
            <person name="de Melo N.F."/>
            <person name="da Silva R.H."/>
            <person name="de Melo A.L.T.M."/>
            <person name="Pandolfi V."/>
            <person name="Bustamante F.O."/>
            <person name="Brasileiro-Vidal A.C."/>
            <person name="Benko-Iseppon A.M."/>
        </authorList>
    </citation>
    <scope>NUCLEOTIDE SEQUENCE [LARGE SCALE GENOMIC DNA]</scope>
    <source>
        <tissue evidence="14">Leaves</tissue>
    </source>
</reference>
<dbReference type="Pfam" id="PF01657">
    <property type="entry name" value="Stress-antifung"/>
    <property type="match status" value="2"/>
</dbReference>
<evidence type="ECO:0000313" key="14">
    <source>
        <dbReference type="EMBL" id="MED6150196.1"/>
    </source>
</evidence>